<evidence type="ECO:0000313" key="1">
    <source>
        <dbReference type="EMBL" id="MBK1869395.1"/>
    </source>
</evidence>
<keyword evidence="1" id="KW-0031">Aminopeptidase</keyword>
<name>A0ACC5RAA2_9HYPH</name>
<evidence type="ECO:0000313" key="2">
    <source>
        <dbReference type="Proteomes" id="UP000616151"/>
    </source>
</evidence>
<sequence>MTKPALTNLDRAIADLATRFKGPGGAVAVLKDGAVIARHAWGFADLEQRLPFAPETLFPICSITKQFTCALLLDRFADTSLLDAALRARIPELQDTPPRVIDLCHNQSGLRDYWALTVLCGARPEGQFRPADAAELIGLTRSLHFPAGMQYSYCNNNFRLISDLIENELNRDFAELLRDRILASAGMATARLNPETGRLPGGVVGYEGDAAFGFIPAVNNIHWTGDAGMIASLDDMIAWEQFIDRTRDDAKGLYRRLSMRPDFADGRKASYGFGLAHMESNGVALTGHGGALRGFRSQRLHAAAERLSVVVLFNHQASAREAAFRVLRAALGQAEPTAKGIAYDPQWTGAYFDPETGLLIDISKTAKDGQLAARFTTDAEMLDLTGPSKAASPGMTLERDGDVLHMARPIDNLRGVLRRVTGEAKTNITGRYGSAELDAVFEITRTGSAFYGAFEGFLGKGAMQPLYPVGADIWRLPCQRSMDAPAPGDWTLAFERDGGGRITSVTVGCWLARKVRFERRE</sequence>
<dbReference type="EC" id="3.4.11.19" evidence="1"/>
<keyword evidence="1" id="KW-0378">Hydrolase</keyword>
<dbReference type="EMBL" id="JAENHL010000008">
    <property type="protein sequence ID" value="MBK1869395.1"/>
    <property type="molecule type" value="Genomic_DNA"/>
</dbReference>
<accession>A0ACC5RAA2</accession>
<reference evidence="1" key="1">
    <citation type="submission" date="2021-01" db="EMBL/GenBank/DDBJ databases">
        <authorList>
            <person name="Sun Q."/>
        </authorList>
    </citation>
    <scope>NUCLEOTIDE SEQUENCE</scope>
    <source>
        <strain evidence="1">YIM B02566</strain>
    </source>
</reference>
<proteinExistence type="predicted"/>
<gene>
    <name evidence="1" type="ORF">JHL16_23745</name>
</gene>
<keyword evidence="1" id="KW-0645">Protease</keyword>
<protein>
    <submittedName>
        <fullName evidence="1">D-aminopeptidase</fullName>
        <ecNumber evidence="1">3.4.11.19</ecNumber>
    </submittedName>
</protein>
<dbReference type="Proteomes" id="UP000616151">
    <property type="component" value="Unassembled WGS sequence"/>
</dbReference>
<comment type="caution">
    <text evidence="1">The sequence shown here is derived from an EMBL/GenBank/DDBJ whole genome shotgun (WGS) entry which is preliminary data.</text>
</comment>
<keyword evidence="2" id="KW-1185">Reference proteome</keyword>
<organism evidence="1 2">
    <name type="scientific">Taklimakanibacter albus</name>
    <dbReference type="NCBI Taxonomy" id="2800327"/>
    <lineage>
        <taxon>Bacteria</taxon>
        <taxon>Pseudomonadati</taxon>
        <taxon>Pseudomonadota</taxon>
        <taxon>Alphaproteobacteria</taxon>
        <taxon>Hyphomicrobiales</taxon>
        <taxon>Aestuariivirgaceae</taxon>
        <taxon>Taklimakanibacter</taxon>
    </lineage>
</organism>